<dbReference type="PANTHER" id="PTHR30055:SF148">
    <property type="entry name" value="TETR-FAMILY TRANSCRIPTIONAL REGULATOR"/>
    <property type="match status" value="1"/>
</dbReference>
<evidence type="ECO:0000256" key="4">
    <source>
        <dbReference type="PROSITE-ProRule" id="PRU00335"/>
    </source>
</evidence>
<evidence type="ECO:0000313" key="6">
    <source>
        <dbReference type="EMBL" id="BAN59734.1"/>
    </source>
</evidence>
<dbReference type="PROSITE" id="PS50977">
    <property type="entry name" value="HTH_TETR_2"/>
    <property type="match status" value="1"/>
</dbReference>
<dbReference type="EMBL" id="AB694012">
    <property type="protein sequence ID" value="BAN59734.1"/>
    <property type="molecule type" value="Genomic_DNA"/>
</dbReference>
<gene>
    <name evidence="6" type="primary">rauR</name>
</gene>
<dbReference type="InterPro" id="IPR001647">
    <property type="entry name" value="HTH_TetR"/>
</dbReference>
<accession>S6B1Y4</accession>
<dbReference type="Gene3D" id="1.10.10.60">
    <property type="entry name" value="Homeodomain-like"/>
    <property type="match status" value="1"/>
</dbReference>
<proteinExistence type="predicted"/>
<dbReference type="InterPro" id="IPR011075">
    <property type="entry name" value="TetR_C"/>
</dbReference>
<evidence type="ECO:0000259" key="5">
    <source>
        <dbReference type="PROSITE" id="PS50977"/>
    </source>
</evidence>
<dbReference type="InterPro" id="IPR009057">
    <property type="entry name" value="Homeodomain-like_sf"/>
</dbReference>
<feature type="domain" description="HTH tetR-type" evidence="5">
    <location>
        <begin position="13"/>
        <end position="73"/>
    </location>
</feature>
<feature type="DNA-binding region" description="H-T-H motif" evidence="4">
    <location>
        <begin position="36"/>
        <end position="55"/>
    </location>
</feature>
<keyword evidence="3" id="KW-0804">Transcription</keyword>
<dbReference type="Pfam" id="PF00440">
    <property type="entry name" value="TetR_N"/>
    <property type="match status" value="1"/>
</dbReference>
<evidence type="ECO:0000256" key="3">
    <source>
        <dbReference type="ARBA" id="ARBA00023163"/>
    </source>
</evidence>
<dbReference type="GO" id="GO:0000976">
    <property type="term" value="F:transcription cis-regulatory region binding"/>
    <property type="evidence" value="ECO:0007669"/>
    <property type="project" value="TreeGrafter"/>
</dbReference>
<dbReference type="PANTHER" id="PTHR30055">
    <property type="entry name" value="HTH-TYPE TRANSCRIPTIONAL REGULATOR RUTR"/>
    <property type="match status" value="1"/>
</dbReference>
<organism evidence="6">
    <name type="scientific">Rhodococcus erythropolis</name>
    <name type="common">Arthrobacter picolinophilus</name>
    <dbReference type="NCBI Taxonomy" id="1833"/>
    <lineage>
        <taxon>Bacteria</taxon>
        <taxon>Bacillati</taxon>
        <taxon>Actinomycetota</taxon>
        <taxon>Actinomycetes</taxon>
        <taxon>Mycobacteriales</taxon>
        <taxon>Nocardiaceae</taxon>
        <taxon>Rhodococcus</taxon>
        <taxon>Rhodococcus erythropolis group</taxon>
    </lineage>
</organism>
<keyword evidence="2 4" id="KW-0238">DNA-binding</keyword>
<name>S6B1Y4_RHOER</name>
<protein>
    <submittedName>
        <fullName evidence="6">TetR type transcriptional regulator</fullName>
    </submittedName>
</protein>
<evidence type="ECO:0000256" key="1">
    <source>
        <dbReference type="ARBA" id="ARBA00023015"/>
    </source>
</evidence>
<evidence type="ECO:0000256" key="2">
    <source>
        <dbReference type="ARBA" id="ARBA00023125"/>
    </source>
</evidence>
<dbReference type="Pfam" id="PF16859">
    <property type="entry name" value="TetR_C_11"/>
    <property type="match status" value="1"/>
</dbReference>
<reference evidence="6" key="1">
    <citation type="journal article" date="2013" name="ChemBioChem">
        <title>Cloning and Heterologous Expression of the Aurachin RE Biosynthesis Gene Cluster Afford a New Cytochrome P450 for Quinoline N-Hydroxylation.</title>
        <authorList>
            <person name="Kitagawa W."/>
            <person name="Ozaki T."/>
            <person name="Nishioka T."/>
            <person name="Yasutake Y."/>
            <person name="Hata M."/>
            <person name="Nishiyama M."/>
            <person name="Kuzuyama T."/>
            <person name="Tamura T."/>
        </authorList>
    </citation>
    <scope>NUCLEOTIDE SEQUENCE</scope>
    <source>
        <strain evidence="6">JCM 6824</strain>
    </source>
</reference>
<sequence length="193" mass="21554">MRRTNPLVKRRGTHVTTAVLDAAAKLIVEDGYDSVTVARISKLADVHPTSIYRRWQTLNNILAEAVYNIVEDDAPIPDTGDARTDLIQFCQTLRDFMGTAVGQSLARQAIEPVDSDDMAERRREFWQKRFTAAGTIIHRGIENGQIRRDIDPGQVLGLVTAPLHLEVLLDEAQEPVNIEANVDIIWRAIASSE</sequence>
<dbReference type="AlphaFoldDB" id="S6B1Y4"/>
<dbReference type="Gene3D" id="1.10.357.10">
    <property type="entry name" value="Tetracycline Repressor, domain 2"/>
    <property type="match status" value="1"/>
</dbReference>
<keyword evidence="1" id="KW-0805">Transcription regulation</keyword>
<dbReference type="InterPro" id="IPR050109">
    <property type="entry name" value="HTH-type_TetR-like_transc_reg"/>
</dbReference>
<dbReference type="SUPFAM" id="SSF46689">
    <property type="entry name" value="Homeodomain-like"/>
    <property type="match status" value="1"/>
</dbReference>
<dbReference type="InterPro" id="IPR036271">
    <property type="entry name" value="Tet_transcr_reg_TetR-rel_C_sf"/>
</dbReference>
<dbReference type="SUPFAM" id="SSF48498">
    <property type="entry name" value="Tetracyclin repressor-like, C-terminal domain"/>
    <property type="match status" value="1"/>
</dbReference>
<dbReference type="GO" id="GO:0003700">
    <property type="term" value="F:DNA-binding transcription factor activity"/>
    <property type="evidence" value="ECO:0007669"/>
    <property type="project" value="TreeGrafter"/>
</dbReference>